<evidence type="ECO:0000313" key="1">
    <source>
        <dbReference type="EMBL" id="MCW1887638.1"/>
    </source>
</evidence>
<dbReference type="EMBL" id="JAPDDS010000020">
    <property type="protein sequence ID" value="MCW1887638.1"/>
    <property type="molecule type" value="Genomic_DNA"/>
</dbReference>
<gene>
    <name evidence="1" type="ORF">OKA04_23070</name>
</gene>
<dbReference type="RefSeq" id="WP_264503594.1">
    <property type="nucleotide sequence ID" value="NZ_JAPDDS010000020.1"/>
</dbReference>
<keyword evidence="2" id="KW-1185">Reference proteome</keyword>
<dbReference type="Proteomes" id="UP001207930">
    <property type="component" value="Unassembled WGS sequence"/>
</dbReference>
<comment type="caution">
    <text evidence="1">The sequence shown here is derived from an EMBL/GenBank/DDBJ whole genome shotgun (WGS) entry which is preliminary data.</text>
</comment>
<accession>A0ABT3FVL2</accession>
<name>A0ABT3FVL2_9BACT</name>
<protein>
    <submittedName>
        <fullName evidence="1">Uncharacterized protein</fullName>
    </submittedName>
</protein>
<reference evidence="1 2" key="1">
    <citation type="submission" date="2022-10" db="EMBL/GenBank/DDBJ databases">
        <title>Luteolibacter flavescens strain MCCC 1K03193, whole genome shotgun sequencing project.</title>
        <authorList>
            <person name="Zhao G."/>
            <person name="Shen L."/>
        </authorList>
    </citation>
    <scope>NUCLEOTIDE SEQUENCE [LARGE SCALE GENOMIC DNA]</scope>
    <source>
        <strain evidence="1 2">MCCC 1K03193</strain>
    </source>
</reference>
<sequence>MEKVVVKRSLSSEGIPRLIEEPREALEVFSVILERGALFYPDADDAPKGPPRTCRVIALADS</sequence>
<evidence type="ECO:0000313" key="2">
    <source>
        <dbReference type="Proteomes" id="UP001207930"/>
    </source>
</evidence>
<organism evidence="1 2">
    <name type="scientific">Luteolibacter flavescens</name>
    <dbReference type="NCBI Taxonomy" id="1859460"/>
    <lineage>
        <taxon>Bacteria</taxon>
        <taxon>Pseudomonadati</taxon>
        <taxon>Verrucomicrobiota</taxon>
        <taxon>Verrucomicrobiia</taxon>
        <taxon>Verrucomicrobiales</taxon>
        <taxon>Verrucomicrobiaceae</taxon>
        <taxon>Luteolibacter</taxon>
    </lineage>
</organism>
<proteinExistence type="predicted"/>